<sequence length="106" mass="12086">MSAVLIDGERIWSPEFARGRGYYTVDGCHLRGFAPPRDGVEDFVLRGRPYYHVSRCEEIVTRSRAKKTGRSVPEGLEPEGYVKTPFGEYPAFRVSDCERRAARSTR</sequence>
<dbReference type="EMBL" id="CP036271">
    <property type="protein sequence ID" value="QDT55692.1"/>
    <property type="molecule type" value="Genomic_DNA"/>
</dbReference>
<evidence type="ECO:0000313" key="1">
    <source>
        <dbReference type="EMBL" id="QDT55692.1"/>
    </source>
</evidence>
<proteinExistence type="predicted"/>
<accession>A0A517SHT9</accession>
<keyword evidence="2" id="KW-1185">Reference proteome</keyword>
<dbReference type="KEGG" id="ccos:Pan44_37380"/>
<reference evidence="1 2" key="1">
    <citation type="submission" date="2019-02" db="EMBL/GenBank/DDBJ databases">
        <title>Deep-cultivation of Planctomycetes and their phenomic and genomic characterization uncovers novel biology.</title>
        <authorList>
            <person name="Wiegand S."/>
            <person name="Jogler M."/>
            <person name="Boedeker C."/>
            <person name="Pinto D."/>
            <person name="Vollmers J."/>
            <person name="Rivas-Marin E."/>
            <person name="Kohn T."/>
            <person name="Peeters S.H."/>
            <person name="Heuer A."/>
            <person name="Rast P."/>
            <person name="Oberbeckmann S."/>
            <person name="Bunk B."/>
            <person name="Jeske O."/>
            <person name="Meyerdierks A."/>
            <person name="Storesund J.E."/>
            <person name="Kallscheuer N."/>
            <person name="Luecker S."/>
            <person name="Lage O.M."/>
            <person name="Pohl T."/>
            <person name="Merkel B.J."/>
            <person name="Hornburger P."/>
            <person name="Mueller R.-W."/>
            <person name="Bruemmer F."/>
            <person name="Labrenz M."/>
            <person name="Spormann A.M."/>
            <person name="Op den Camp H."/>
            <person name="Overmann J."/>
            <person name="Amann R."/>
            <person name="Jetten M.S.M."/>
            <person name="Mascher T."/>
            <person name="Medema M.H."/>
            <person name="Devos D.P."/>
            <person name="Kaster A.-K."/>
            <person name="Ovreas L."/>
            <person name="Rohde M."/>
            <person name="Galperin M.Y."/>
            <person name="Jogler C."/>
        </authorList>
    </citation>
    <scope>NUCLEOTIDE SEQUENCE [LARGE SCALE GENOMIC DNA]</scope>
    <source>
        <strain evidence="1 2">Pan44</strain>
    </source>
</reference>
<evidence type="ECO:0000313" key="2">
    <source>
        <dbReference type="Proteomes" id="UP000315700"/>
    </source>
</evidence>
<protein>
    <submittedName>
        <fullName evidence="1">Uncharacterized protein</fullName>
    </submittedName>
</protein>
<organism evidence="1 2">
    <name type="scientific">Caulifigura coniformis</name>
    <dbReference type="NCBI Taxonomy" id="2527983"/>
    <lineage>
        <taxon>Bacteria</taxon>
        <taxon>Pseudomonadati</taxon>
        <taxon>Planctomycetota</taxon>
        <taxon>Planctomycetia</taxon>
        <taxon>Planctomycetales</taxon>
        <taxon>Planctomycetaceae</taxon>
        <taxon>Caulifigura</taxon>
    </lineage>
</organism>
<gene>
    <name evidence="1" type="ORF">Pan44_37380</name>
</gene>
<dbReference type="AlphaFoldDB" id="A0A517SHT9"/>
<name>A0A517SHT9_9PLAN</name>
<dbReference type="Proteomes" id="UP000315700">
    <property type="component" value="Chromosome"/>
</dbReference>
<dbReference type="InParanoid" id="A0A517SHT9"/>